<dbReference type="Proteomes" id="UP000223738">
    <property type="component" value="Segment"/>
</dbReference>
<protein>
    <submittedName>
        <fullName evidence="1">Uncharacterized protein</fullName>
    </submittedName>
</protein>
<dbReference type="EMBL" id="KU862660">
    <property type="protein sequence ID" value="ANA49200.1"/>
    <property type="molecule type" value="Genomic_DNA"/>
</dbReference>
<gene>
    <name evidence="1" type="ORF">PMW_75</name>
</gene>
<sequence>MWIVTVMEPHYPSIFEFDDYWLALEKYNELARETGEEYHIESDQYKVHLSSVIKKAGSYYKDEQDWT</sequence>
<name>A0A1S5R1B5_9CAUD</name>
<proteinExistence type="predicted"/>
<keyword evidence="2" id="KW-1185">Reference proteome</keyword>
<accession>A0A1S5R1B5</accession>
<organism evidence="1 2">
    <name type="scientific">Pseudomonas phage phiPMW</name>
    <dbReference type="NCBI Taxonomy" id="1815582"/>
    <lineage>
        <taxon>Viruses</taxon>
        <taxon>Duplodnaviria</taxon>
        <taxon>Heunggongvirae</taxon>
        <taxon>Uroviricota</taxon>
        <taxon>Caudoviricetes</taxon>
        <taxon>Plaisancevirus</taxon>
        <taxon>Plaisancevirus PMW</taxon>
    </lineage>
</organism>
<evidence type="ECO:0000313" key="2">
    <source>
        <dbReference type="Proteomes" id="UP000223738"/>
    </source>
</evidence>
<evidence type="ECO:0000313" key="1">
    <source>
        <dbReference type="EMBL" id="ANA49200.1"/>
    </source>
</evidence>
<reference evidence="1 2" key="1">
    <citation type="submission" date="2016-03" db="EMBL/GenBank/DDBJ databases">
        <title>Characterization of pf16 and phiPMW: Two novel phages infecting Pseudomonas putida PpG1.</title>
        <authorList>
            <person name="Magill D.J."/>
            <person name="Krylov V.N."/>
            <person name="Allen C.C.R."/>
            <person name="McGrath J.W."/>
            <person name="Quinn J.P."/>
            <person name="Kulakov L.A."/>
        </authorList>
    </citation>
    <scope>NUCLEOTIDE SEQUENCE [LARGE SCALE GENOMIC DNA]</scope>
</reference>